<reference evidence="4 5" key="1">
    <citation type="submission" date="2020-05" db="EMBL/GenBank/DDBJ databases">
        <authorList>
            <person name="Whitworth D."/>
        </authorList>
    </citation>
    <scope>NUCLEOTIDE SEQUENCE [LARGE SCALE GENOMIC DNA]</scope>
    <source>
        <strain evidence="4 5">AB043B</strain>
    </source>
</reference>
<dbReference type="GO" id="GO:0008775">
    <property type="term" value="F:acetate CoA-transferase activity"/>
    <property type="evidence" value="ECO:0007669"/>
    <property type="project" value="InterPro"/>
</dbReference>
<dbReference type="Pfam" id="PF02550">
    <property type="entry name" value="AcetylCoA_hydro"/>
    <property type="match status" value="1"/>
</dbReference>
<dbReference type="Gene3D" id="3.40.1080.20">
    <property type="entry name" value="Acetyl-CoA hydrolase/transferase C-terminal domain"/>
    <property type="match status" value="1"/>
</dbReference>
<dbReference type="InterPro" id="IPR046433">
    <property type="entry name" value="ActCoA_hydro"/>
</dbReference>
<dbReference type="GO" id="GO:0006083">
    <property type="term" value="P:acetate metabolic process"/>
    <property type="evidence" value="ECO:0007669"/>
    <property type="project" value="InterPro"/>
</dbReference>
<evidence type="ECO:0000313" key="5">
    <source>
        <dbReference type="Proteomes" id="UP000563426"/>
    </source>
</evidence>
<dbReference type="RefSeq" id="WP_171435106.1">
    <property type="nucleotide sequence ID" value="NZ_JABFJV010000061.1"/>
</dbReference>
<accession>A0A7Y4KI30</accession>
<gene>
    <name evidence="4" type="ORF">HMI49_13340</name>
</gene>
<comment type="caution">
    <text evidence="4">The sequence shown here is derived from an EMBL/GenBank/DDBJ whole genome shotgun (WGS) entry which is preliminary data.</text>
</comment>
<comment type="similarity">
    <text evidence="1">Belongs to the acetyl-CoA hydrolase/transferase family.</text>
</comment>
<dbReference type="SUPFAM" id="SSF100950">
    <property type="entry name" value="NagB/RpiA/CoA transferase-like"/>
    <property type="match status" value="2"/>
</dbReference>
<evidence type="ECO:0000256" key="2">
    <source>
        <dbReference type="ARBA" id="ARBA00022679"/>
    </source>
</evidence>
<organism evidence="4 5">
    <name type="scientific">Corallococcus exercitus</name>
    <dbReference type="NCBI Taxonomy" id="2316736"/>
    <lineage>
        <taxon>Bacteria</taxon>
        <taxon>Pseudomonadati</taxon>
        <taxon>Myxococcota</taxon>
        <taxon>Myxococcia</taxon>
        <taxon>Myxococcales</taxon>
        <taxon>Cystobacterineae</taxon>
        <taxon>Myxococcaceae</taxon>
        <taxon>Corallococcus</taxon>
    </lineage>
</organism>
<dbReference type="EMBL" id="JABFJV010000061">
    <property type="protein sequence ID" value="NOK34180.1"/>
    <property type="molecule type" value="Genomic_DNA"/>
</dbReference>
<evidence type="ECO:0000259" key="3">
    <source>
        <dbReference type="PROSITE" id="PS51186"/>
    </source>
</evidence>
<dbReference type="PANTHER" id="PTHR21432">
    <property type="entry name" value="ACETYL-COA HYDROLASE-RELATED"/>
    <property type="match status" value="1"/>
</dbReference>
<dbReference type="PANTHER" id="PTHR21432:SF20">
    <property type="entry name" value="ACETYL-COA HYDROLASE"/>
    <property type="match status" value="1"/>
</dbReference>
<feature type="domain" description="N-acetyltransferase" evidence="3">
    <location>
        <begin position="462"/>
        <end position="617"/>
    </location>
</feature>
<protein>
    <submittedName>
        <fullName evidence="4">GNAT family N-acetyltransferase</fullName>
    </submittedName>
</protein>
<evidence type="ECO:0000313" key="4">
    <source>
        <dbReference type="EMBL" id="NOK34180.1"/>
    </source>
</evidence>
<dbReference type="InterPro" id="IPR026888">
    <property type="entry name" value="AcetylCoA_hyd_C"/>
</dbReference>
<dbReference type="Proteomes" id="UP000563426">
    <property type="component" value="Unassembled WGS sequence"/>
</dbReference>
<dbReference type="Pfam" id="PF00583">
    <property type="entry name" value="Acetyltransf_1"/>
    <property type="match status" value="1"/>
</dbReference>
<keyword evidence="2 4" id="KW-0808">Transferase</keyword>
<keyword evidence="5" id="KW-1185">Reference proteome</keyword>
<dbReference type="InterPro" id="IPR038460">
    <property type="entry name" value="AcetylCoA_hyd_C_sf"/>
</dbReference>
<name>A0A7Y4KI30_9BACT</name>
<evidence type="ECO:0000256" key="1">
    <source>
        <dbReference type="ARBA" id="ARBA00009632"/>
    </source>
</evidence>
<sequence>MHARQDWTQRHADRVRTVEEALLHVQPGRRILIGSGAAEPVTLVRALVERGPFLADNEVVHLLTLGPAPYVEPAQAGRFRHVAFFIGPNVRQAVQEGRADFMPVFLSDIPELIRSRRIRIDVALIQVSPPDAHGYVSLGVSVDIVRAAVDAASLVIAEVNPDMPRTHGDSFLDVRRIHHLVPVERPLLEVHPGPPDEVSRSIGAHVARLIPDGATVQSGIGRIPDAVLAALAHHHDLGLHTEMLSEGVMDLVEAGVITGKRKTWLPGKLVTSFIMGSQRLYAWAHDHPAIEMRPSDDTNAPAVVARNARMVAINAALAVDLTGQVAADTLGGCFYSGIGGQVDFIRGANQSPGGRAIIALPSTAKGGTVSRIQGALAPDTGVVTSRGDVHFVVTEFGVADLWGKSIRERALALVAIAHPDFRAELLAAAKARRWVLPDQVVPRARYPWAEERLEHTLSHDALVIRPARVTDERALQDLLYGLSGDSCYRRFMGFRKAYPHEEIQRLVDLDYEHAMALVACPPGTDEVVGEVHYLVDPATRLGDVAFVVRDDWQGRGVGTLLMRRIREAAMARGIPGFQADVLVTNASMLNVFHESGLPVRTRREDGVYHLELLFPVVPGAAEAGRARDAAPAPG</sequence>
<dbReference type="AlphaFoldDB" id="A0A7Y4KI30"/>
<dbReference type="PROSITE" id="PS51186">
    <property type="entry name" value="GNAT"/>
    <property type="match status" value="1"/>
</dbReference>
<dbReference type="Gene3D" id="3.40.1080.10">
    <property type="entry name" value="Glutaconate Coenzyme A-transferase"/>
    <property type="match status" value="1"/>
</dbReference>
<dbReference type="InterPro" id="IPR000182">
    <property type="entry name" value="GNAT_dom"/>
</dbReference>
<dbReference type="CDD" id="cd04301">
    <property type="entry name" value="NAT_SF"/>
    <property type="match status" value="1"/>
</dbReference>
<dbReference type="InterPro" id="IPR003702">
    <property type="entry name" value="ActCoA_hydro_N"/>
</dbReference>
<dbReference type="Gene3D" id="3.40.630.30">
    <property type="match status" value="1"/>
</dbReference>
<dbReference type="GO" id="GO:0016747">
    <property type="term" value="F:acyltransferase activity, transferring groups other than amino-acyl groups"/>
    <property type="evidence" value="ECO:0007669"/>
    <property type="project" value="InterPro"/>
</dbReference>
<dbReference type="InterPro" id="IPR037171">
    <property type="entry name" value="NagB/RpiA_transferase-like"/>
</dbReference>
<dbReference type="SUPFAM" id="SSF55729">
    <property type="entry name" value="Acyl-CoA N-acyltransferases (Nat)"/>
    <property type="match status" value="1"/>
</dbReference>
<dbReference type="Pfam" id="PF13336">
    <property type="entry name" value="AcetylCoA_hyd_C"/>
    <property type="match status" value="1"/>
</dbReference>
<proteinExistence type="inferred from homology"/>
<dbReference type="Gene3D" id="3.30.750.70">
    <property type="entry name" value="4-hydroxybutyrate coenzyme like domains"/>
    <property type="match status" value="1"/>
</dbReference>
<dbReference type="InterPro" id="IPR016181">
    <property type="entry name" value="Acyl_CoA_acyltransferase"/>
</dbReference>